<dbReference type="Proteomes" id="UP000619244">
    <property type="component" value="Unassembled WGS sequence"/>
</dbReference>
<accession>A0A918NQR6</accession>
<comment type="caution">
    <text evidence="2">The sequence shown here is derived from an EMBL/GenBank/DDBJ whole genome shotgun (WGS) entry which is preliminary data.</text>
</comment>
<feature type="signal peptide" evidence="1">
    <location>
        <begin position="1"/>
        <end position="38"/>
    </location>
</feature>
<reference evidence="2" key="1">
    <citation type="journal article" date="2014" name="Int. J. Syst. Evol. Microbiol.">
        <title>Complete genome sequence of Corynebacterium casei LMG S-19264T (=DSM 44701T), isolated from a smear-ripened cheese.</title>
        <authorList>
            <consortium name="US DOE Joint Genome Institute (JGI-PGF)"/>
            <person name="Walter F."/>
            <person name="Albersmeier A."/>
            <person name="Kalinowski J."/>
            <person name="Ruckert C."/>
        </authorList>
    </citation>
    <scope>NUCLEOTIDE SEQUENCE</scope>
    <source>
        <strain evidence="2">JCM 4790</strain>
    </source>
</reference>
<dbReference type="EMBL" id="BMVU01000025">
    <property type="protein sequence ID" value="GGX88230.1"/>
    <property type="molecule type" value="Genomic_DNA"/>
</dbReference>
<reference evidence="2" key="2">
    <citation type="submission" date="2020-09" db="EMBL/GenBank/DDBJ databases">
        <authorList>
            <person name="Sun Q."/>
            <person name="Ohkuma M."/>
        </authorList>
    </citation>
    <scope>NUCLEOTIDE SEQUENCE</scope>
    <source>
        <strain evidence="2">JCM 4790</strain>
    </source>
</reference>
<evidence type="ECO:0008006" key="4">
    <source>
        <dbReference type="Google" id="ProtNLM"/>
    </source>
</evidence>
<feature type="chain" id="PRO_5038127807" description="Secreted protein" evidence="1">
    <location>
        <begin position="39"/>
        <end position="199"/>
    </location>
</feature>
<organism evidence="2 3">
    <name type="scientific">Streptomyces minutiscleroticus</name>
    <dbReference type="NCBI Taxonomy" id="68238"/>
    <lineage>
        <taxon>Bacteria</taxon>
        <taxon>Bacillati</taxon>
        <taxon>Actinomycetota</taxon>
        <taxon>Actinomycetes</taxon>
        <taxon>Kitasatosporales</taxon>
        <taxon>Streptomycetaceae</taxon>
        <taxon>Streptomyces</taxon>
    </lineage>
</organism>
<name>A0A918NQR6_9ACTN</name>
<sequence>MPAFPLSGPRPARTGAAALAAVTVAAGGVLLAAPSALAAPGDNGDVKVHQPNTPTGDLRDEPKVCEFYLDATNFDTVPTLSWTIEPQPKSTSTSTLTGTLTLQEGTGRTPAQSLPDGQYKLSWTVPGNPTANKQKVFKVECAKTNAAPEPGPSGGVAAGGGGLAEPSVSQVGAAAAVGLVGVSGFAYVRMLHRRTDGAA</sequence>
<keyword evidence="1" id="KW-0732">Signal</keyword>
<gene>
    <name evidence="2" type="ORF">GCM10010358_47890</name>
</gene>
<protein>
    <recommendedName>
        <fullName evidence="4">Secreted protein</fullName>
    </recommendedName>
</protein>
<evidence type="ECO:0000313" key="3">
    <source>
        <dbReference type="Proteomes" id="UP000619244"/>
    </source>
</evidence>
<dbReference type="RefSeq" id="WP_190192345.1">
    <property type="nucleotide sequence ID" value="NZ_BMVU01000025.1"/>
</dbReference>
<dbReference type="AlphaFoldDB" id="A0A918NQR6"/>
<keyword evidence="3" id="KW-1185">Reference proteome</keyword>
<evidence type="ECO:0000256" key="1">
    <source>
        <dbReference type="SAM" id="SignalP"/>
    </source>
</evidence>
<proteinExistence type="predicted"/>
<evidence type="ECO:0000313" key="2">
    <source>
        <dbReference type="EMBL" id="GGX88230.1"/>
    </source>
</evidence>